<name>A0A9W3ANU7_BIOGL</name>
<organism evidence="7 8">
    <name type="scientific">Biomphalaria glabrata</name>
    <name type="common">Bloodfluke planorb</name>
    <name type="synonym">Freshwater snail</name>
    <dbReference type="NCBI Taxonomy" id="6526"/>
    <lineage>
        <taxon>Eukaryota</taxon>
        <taxon>Metazoa</taxon>
        <taxon>Spiralia</taxon>
        <taxon>Lophotrochozoa</taxon>
        <taxon>Mollusca</taxon>
        <taxon>Gastropoda</taxon>
        <taxon>Heterobranchia</taxon>
        <taxon>Euthyneura</taxon>
        <taxon>Panpulmonata</taxon>
        <taxon>Hygrophila</taxon>
        <taxon>Lymnaeoidea</taxon>
        <taxon>Planorbidae</taxon>
        <taxon>Biomphalaria</taxon>
    </lineage>
</organism>
<proteinExistence type="inferred from homology"/>
<feature type="transmembrane region" description="Helical" evidence="6">
    <location>
        <begin position="460"/>
        <end position="480"/>
    </location>
</feature>
<evidence type="ECO:0000256" key="6">
    <source>
        <dbReference type="SAM" id="Phobius"/>
    </source>
</evidence>
<evidence type="ECO:0000256" key="4">
    <source>
        <dbReference type="ARBA" id="ARBA00022989"/>
    </source>
</evidence>
<evidence type="ECO:0000256" key="5">
    <source>
        <dbReference type="ARBA" id="ARBA00023136"/>
    </source>
</evidence>
<evidence type="ECO:0000313" key="8">
    <source>
        <dbReference type="RefSeq" id="XP_055888904.1"/>
    </source>
</evidence>
<dbReference type="OMA" id="FQWGAPL"/>
<dbReference type="RefSeq" id="XP_055888904.1">
    <property type="nucleotide sequence ID" value="XM_056032929.1"/>
</dbReference>
<evidence type="ECO:0000256" key="3">
    <source>
        <dbReference type="ARBA" id="ARBA00022692"/>
    </source>
</evidence>
<keyword evidence="3 6" id="KW-0812">Transmembrane</keyword>
<dbReference type="Proteomes" id="UP001165740">
    <property type="component" value="Chromosome 1"/>
</dbReference>
<evidence type="ECO:0000256" key="2">
    <source>
        <dbReference type="ARBA" id="ARBA00008821"/>
    </source>
</evidence>
<dbReference type="GO" id="GO:0016020">
    <property type="term" value="C:membrane"/>
    <property type="evidence" value="ECO:0007669"/>
    <property type="project" value="UniProtKB-SubCell"/>
</dbReference>
<feature type="transmembrane region" description="Helical" evidence="6">
    <location>
        <begin position="492"/>
        <end position="511"/>
    </location>
</feature>
<feature type="transmembrane region" description="Helical" evidence="6">
    <location>
        <begin position="282"/>
        <end position="304"/>
    </location>
</feature>
<feature type="transmembrane region" description="Helical" evidence="6">
    <location>
        <begin position="243"/>
        <end position="261"/>
    </location>
</feature>
<dbReference type="AlphaFoldDB" id="A0A9W3ANU7"/>
<sequence length="618" mass="66604">MRHSAGNYKELAMSSVATDDTNKKDEFDFVATGNGESKGVPAHASTLKYKVKDVPPIPVTLMSALQHILLSISGCLTTSAVVADVACVPDDHPVRSQLFCTTLFMVGVCTLMQTAIGVRLPIFQGPSSSFLVPLLALQRDPTWNCSNIYDVNNDNSEFQANVTMATNVSTMAGGIDPLPGIKWRLQQMGGALMAASFVEVILGGFGLLGFILRFIGPITVACTISLIGVSLYRLPIIYGRPNFIVALCCLLLVLTFVLYLNKVKLPLPKCGKGKNLKGRPRFAIFQLIPILLAVVIMWIASWILTLCNVFTDDRNSTAYKARADAKLDIIYSSNWLQLTYPGQFGAPKIHIALTIGFIVACLSSVVESVGDYYAAEKACQLGSLPDHAISRGILVEGIGSVLSGSVGAGHATTSYSGNIAVLTLSRTGSRVVMYVAAVILIVASLFGKFGAALTTIPNPILGGVLMVIVGALLTIGLSNLQHVDMSSSRNMLVVGVPFMASMSISYCLELYPEIIATGVKDLDRSLHVMLSTPMFLGGFLAMLLDNTVPGSLESRGMKHWQSQDESQRNKENDDIFTWSFYPTLVKVFPFVVSLPFMPKLISHDSENILDGDVESPTL</sequence>
<comment type="similarity">
    <text evidence="2">Belongs to the nucleobase:cation symporter-2 (NCS2) (TC 2.A.40) family.</text>
</comment>
<feature type="transmembrane region" description="Helical" evidence="6">
    <location>
        <begin position="431"/>
        <end position="454"/>
    </location>
</feature>
<keyword evidence="5 6" id="KW-0472">Membrane</keyword>
<keyword evidence="4 6" id="KW-1133">Transmembrane helix</keyword>
<feature type="transmembrane region" description="Helical" evidence="6">
    <location>
        <begin position="526"/>
        <end position="548"/>
    </location>
</feature>
<protein>
    <submittedName>
        <fullName evidence="8">Solute carrier family 23 member 1-like isoform X1</fullName>
    </submittedName>
</protein>
<dbReference type="Pfam" id="PF00860">
    <property type="entry name" value="Xan_ur_permease"/>
    <property type="match status" value="1"/>
</dbReference>
<accession>A0A9W3ANU7</accession>
<dbReference type="PANTHER" id="PTHR11119">
    <property type="entry name" value="XANTHINE-URACIL / VITAMIN C PERMEASE FAMILY MEMBER"/>
    <property type="match status" value="1"/>
</dbReference>
<gene>
    <name evidence="8" type="primary">LOC106079108</name>
</gene>
<feature type="transmembrane region" description="Helical" evidence="6">
    <location>
        <begin position="188"/>
        <end position="211"/>
    </location>
</feature>
<dbReference type="OrthoDB" id="1641903at2759"/>
<evidence type="ECO:0000313" key="7">
    <source>
        <dbReference type="Proteomes" id="UP001165740"/>
    </source>
</evidence>
<dbReference type="GO" id="GO:0022857">
    <property type="term" value="F:transmembrane transporter activity"/>
    <property type="evidence" value="ECO:0007669"/>
    <property type="project" value="InterPro"/>
</dbReference>
<dbReference type="GeneID" id="106079108"/>
<keyword evidence="7" id="KW-1185">Reference proteome</keyword>
<reference evidence="8" key="1">
    <citation type="submission" date="2025-08" db="UniProtKB">
        <authorList>
            <consortium name="RefSeq"/>
        </authorList>
    </citation>
    <scope>IDENTIFICATION</scope>
</reference>
<evidence type="ECO:0000256" key="1">
    <source>
        <dbReference type="ARBA" id="ARBA00004141"/>
    </source>
</evidence>
<dbReference type="InterPro" id="IPR006043">
    <property type="entry name" value="NCS2"/>
</dbReference>
<feature type="transmembrane region" description="Helical" evidence="6">
    <location>
        <begin position="218"/>
        <end position="237"/>
    </location>
</feature>
<comment type="subcellular location">
    <subcellularLocation>
        <location evidence="1">Membrane</location>
        <topology evidence="1">Multi-pass membrane protein</topology>
    </subcellularLocation>
</comment>